<protein>
    <submittedName>
        <fullName evidence="2">Uncharacterized protein</fullName>
    </submittedName>
</protein>
<keyword evidence="3" id="KW-1185">Reference proteome</keyword>
<dbReference type="AlphaFoldDB" id="A0A8X6FYS9"/>
<organism evidence="2 3">
    <name type="scientific">Trichonephila clavata</name>
    <name type="common">Joro spider</name>
    <name type="synonym">Nephila clavata</name>
    <dbReference type="NCBI Taxonomy" id="2740835"/>
    <lineage>
        <taxon>Eukaryota</taxon>
        <taxon>Metazoa</taxon>
        <taxon>Ecdysozoa</taxon>
        <taxon>Arthropoda</taxon>
        <taxon>Chelicerata</taxon>
        <taxon>Arachnida</taxon>
        <taxon>Araneae</taxon>
        <taxon>Araneomorphae</taxon>
        <taxon>Entelegynae</taxon>
        <taxon>Araneoidea</taxon>
        <taxon>Nephilidae</taxon>
        <taxon>Trichonephila</taxon>
    </lineage>
</organism>
<reference evidence="2" key="1">
    <citation type="submission" date="2020-07" db="EMBL/GenBank/DDBJ databases">
        <title>Multicomponent nature underlies the extraordinary mechanical properties of spider dragline silk.</title>
        <authorList>
            <person name="Kono N."/>
            <person name="Nakamura H."/>
            <person name="Mori M."/>
            <person name="Yoshida Y."/>
            <person name="Ohtoshi R."/>
            <person name="Malay A.D."/>
            <person name="Moran D.A.P."/>
            <person name="Tomita M."/>
            <person name="Numata K."/>
            <person name="Arakawa K."/>
        </authorList>
    </citation>
    <scope>NUCLEOTIDE SEQUENCE</scope>
</reference>
<proteinExistence type="predicted"/>
<sequence length="89" mass="10292">MTSERGNRDGRPRDHVSLRRENPKGINMAEISCEEIWLIQLLSTNFDTNLCESERKLFPFDGVSHVRSMVMDSSQPLFGLEGERKRILL</sequence>
<dbReference type="Proteomes" id="UP000887116">
    <property type="component" value="Unassembled WGS sequence"/>
</dbReference>
<gene>
    <name evidence="2" type="ORF">TNCT_537231</name>
</gene>
<accession>A0A8X6FYS9</accession>
<feature type="region of interest" description="Disordered" evidence="1">
    <location>
        <begin position="1"/>
        <end position="21"/>
    </location>
</feature>
<evidence type="ECO:0000313" key="3">
    <source>
        <dbReference type="Proteomes" id="UP000887116"/>
    </source>
</evidence>
<dbReference type="EMBL" id="BMAO01033873">
    <property type="protein sequence ID" value="GFQ92407.1"/>
    <property type="molecule type" value="Genomic_DNA"/>
</dbReference>
<evidence type="ECO:0000313" key="2">
    <source>
        <dbReference type="EMBL" id="GFQ92407.1"/>
    </source>
</evidence>
<evidence type="ECO:0000256" key="1">
    <source>
        <dbReference type="SAM" id="MobiDB-lite"/>
    </source>
</evidence>
<name>A0A8X6FYS9_TRICU</name>
<comment type="caution">
    <text evidence="2">The sequence shown here is derived from an EMBL/GenBank/DDBJ whole genome shotgun (WGS) entry which is preliminary data.</text>
</comment>